<protein>
    <recommendedName>
        <fullName evidence="2">NAD-dependent epimerase/dehydratase domain-containing protein</fullName>
    </recommendedName>
</protein>
<dbReference type="Proteomes" id="UP001501084">
    <property type="component" value="Unassembled WGS sequence"/>
</dbReference>
<dbReference type="InterPro" id="IPR001509">
    <property type="entry name" value="Epimerase_deHydtase"/>
</dbReference>
<comment type="caution">
    <text evidence="3">The sequence shown here is derived from an EMBL/GenBank/DDBJ whole genome shotgun (WGS) entry which is preliminary data.</text>
</comment>
<organism evidence="3 4">
    <name type="scientific">Leucobacter alluvii</name>
    <dbReference type="NCBI Taxonomy" id="340321"/>
    <lineage>
        <taxon>Bacteria</taxon>
        <taxon>Bacillati</taxon>
        <taxon>Actinomycetota</taxon>
        <taxon>Actinomycetes</taxon>
        <taxon>Micrococcales</taxon>
        <taxon>Microbacteriaceae</taxon>
        <taxon>Leucobacter</taxon>
    </lineage>
</organism>
<feature type="region of interest" description="Disordered" evidence="1">
    <location>
        <begin position="405"/>
        <end position="430"/>
    </location>
</feature>
<dbReference type="Pfam" id="PF01370">
    <property type="entry name" value="Epimerase"/>
    <property type="match status" value="1"/>
</dbReference>
<dbReference type="SUPFAM" id="SSF51735">
    <property type="entry name" value="NAD(P)-binding Rossmann-fold domains"/>
    <property type="match status" value="1"/>
</dbReference>
<proteinExistence type="predicted"/>
<evidence type="ECO:0000256" key="1">
    <source>
        <dbReference type="SAM" id="MobiDB-lite"/>
    </source>
</evidence>
<evidence type="ECO:0000259" key="2">
    <source>
        <dbReference type="Pfam" id="PF01370"/>
    </source>
</evidence>
<sequence>MPERPQSQDASAGAAHAVPATPAVPVNGARPSKASAADAGRADDASAPLRVAVVGATGNAGTALLRALAASRDVGSVLAIARRMPDLTVDPYASCEWSSIDIAAASSEESAVEALREAFSGVDTVVHLAWLIQPIAERELLRRVNVEGTRRVLRAAAEAGVGHVVVASSVGVYAADPSRSLRTEDWERGGIESSQYSVDKAAQEEVLDEFAREFPALTITRMRPALTFQGDAASSIQRYFLGSAVPVQALGRAKPPALPLPKGLRGVQAIHADDAADAYLAAIVQRAPGAFNICADDVLGAQQLADIIDHGRFFELPTAVVRGFVTAAHRAGIVSVDAGWFDLALGAPHMDNGRAKSELGWQPKHSAADALRELLEGMIDGRGTGSLPLRARDVDEARLSSLDGRVGAGAEAASTSDEPSATADDPSAGVSNEAGDLDWELFGLYLSDHLTGATAGAERMERMSAAYIDTPVYAGLSELAEELRLERAFLAHLIDDLEVRRRFYRQAASWVGERVGRLKLNGRTFTRSPLSLILELELLRSAVIGKLGLWQVLSEHAADLDLDAAVFDELGERALAQAEMLGAAHAYARSRAFREDRDVFGEDSDADAAVPSGATPLGADADAVDETPAIPADPDAAAEGGSEAPESASSAARRLRGEHDDALADEWGEESFPGSDPPSNY</sequence>
<feature type="compositionally biased region" description="Low complexity" evidence="1">
    <location>
        <begin position="10"/>
        <end position="41"/>
    </location>
</feature>
<feature type="compositionally biased region" description="Low complexity" evidence="1">
    <location>
        <begin position="626"/>
        <end position="652"/>
    </location>
</feature>
<dbReference type="RefSeq" id="WP_346057202.1">
    <property type="nucleotide sequence ID" value="NZ_BAAAOP010000003.1"/>
</dbReference>
<keyword evidence="4" id="KW-1185">Reference proteome</keyword>
<feature type="region of interest" description="Disordered" evidence="1">
    <location>
        <begin position="1"/>
        <end position="41"/>
    </location>
</feature>
<feature type="region of interest" description="Disordered" evidence="1">
    <location>
        <begin position="602"/>
        <end position="681"/>
    </location>
</feature>
<name>A0ABN3B2J6_9MICO</name>
<dbReference type="InterPro" id="IPR050177">
    <property type="entry name" value="Lipid_A_modif_metabolic_enz"/>
</dbReference>
<dbReference type="EMBL" id="BAAAOP010000003">
    <property type="protein sequence ID" value="GAA2185862.1"/>
    <property type="molecule type" value="Genomic_DNA"/>
</dbReference>
<accession>A0ABN3B2J6</accession>
<dbReference type="Gene3D" id="3.40.50.720">
    <property type="entry name" value="NAD(P)-binding Rossmann-like Domain"/>
    <property type="match status" value="1"/>
</dbReference>
<evidence type="ECO:0000313" key="4">
    <source>
        <dbReference type="Proteomes" id="UP001501084"/>
    </source>
</evidence>
<reference evidence="3 4" key="1">
    <citation type="journal article" date="2019" name="Int. J. Syst. Evol. Microbiol.">
        <title>The Global Catalogue of Microorganisms (GCM) 10K type strain sequencing project: providing services to taxonomists for standard genome sequencing and annotation.</title>
        <authorList>
            <consortium name="The Broad Institute Genomics Platform"/>
            <consortium name="The Broad Institute Genome Sequencing Center for Infectious Disease"/>
            <person name="Wu L."/>
            <person name="Ma J."/>
        </authorList>
    </citation>
    <scope>NUCLEOTIDE SEQUENCE [LARGE SCALE GENOMIC DNA]</scope>
    <source>
        <strain evidence="3 4">JCM 14919</strain>
    </source>
</reference>
<dbReference type="PANTHER" id="PTHR43245">
    <property type="entry name" value="BIFUNCTIONAL POLYMYXIN RESISTANCE PROTEIN ARNA"/>
    <property type="match status" value="1"/>
</dbReference>
<evidence type="ECO:0000313" key="3">
    <source>
        <dbReference type="EMBL" id="GAA2185862.1"/>
    </source>
</evidence>
<dbReference type="InterPro" id="IPR036291">
    <property type="entry name" value="NAD(P)-bd_dom_sf"/>
</dbReference>
<gene>
    <name evidence="3" type="ORF">GCM10009786_04040</name>
</gene>
<feature type="domain" description="NAD-dependent epimerase/dehydratase" evidence="2">
    <location>
        <begin position="51"/>
        <end position="294"/>
    </location>
</feature>